<keyword evidence="6" id="KW-0677">Repeat</keyword>
<dbReference type="FunFam" id="1.25.40.120:FF:000035">
    <property type="entry name" value="Geranylgeranyl transferase type-2 subunit alpha"/>
    <property type="match status" value="1"/>
</dbReference>
<dbReference type="PROSITE" id="PS51147">
    <property type="entry name" value="PFTA"/>
    <property type="match status" value="4"/>
</dbReference>
<dbReference type="PANTHER" id="PTHR11129">
    <property type="entry name" value="PROTEIN FARNESYLTRANSFERASE ALPHA SUBUNIT/RAB GERANYLGERANYL TRANSFERASE ALPHA SUBUNIT"/>
    <property type="match status" value="1"/>
</dbReference>
<accession>A0AAW1HFY2</accession>
<comment type="similarity">
    <text evidence="1 9">Belongs to the protein prenyltransferase subunit alpha family.</text>
</comment>
<keyword evidence="5 9" id="KW-0808">Transferase</keyword>
<sequence>MHGRLKVRSTEEQKLLKQKEQQKKLRAYKYAMNQVAATRKEIPFNKDSLMLCAQVLSVNPDVYTLWNYRKEVVLQQLEMSKDEEVDDALVSFLENEIKLTEQCLLDNPKSYSSWHHRYWILQRHPKPNWQQEFSLITKYLTFDDRNFHCWDYRRLIINKIGISLCNELNFSTERLNINFSNYSSWHYRSTLRKLDSECLEEELELVQNAVFTDPNDSSAWFYLRWILSDRNVTNEKREELLESLTQLLDMDPDCKWILMAKCWLTGSLSLTDNHFAEKRIMDYKKLKELDPLRKGQYSDYLECAKKAIGTEK</sequence>
<gene>
    <name evidence="10" type="ORF">QE152_g40522</name>
</gene>
<keyword evidence="11" id="KW-1185">Reference proteome</keyword>
<evidence type="ECO:0000313" key="10">
    <source>
        <dbReference type="EMBL" id="KAK9675222.1"/>
    </source>
</evidence>
<comment type="catalytic activity">
    <reaction evidence="8 9">
        <text>geranylgeranyl diphosphate + L-cysteinyl-[protein] = S-geranylgeranyl-L-cysteinyl-[protein] + diphosphate</text>
        <dbReference type="Rhea" id="RHEA:21240"/>
        <dbReference type="Rhea" id="RHEA-COMP:10131"/>
        <dbReference type="Rhea" id="RHEA-COMP:11537"/>
        <dbReference type="ChEBI" id="CHEBI:29950"/>
        <dbReference type="ChEBI" id="CHEBI:33019"/>
        <dbReference type="ChEBI" id="CHEBI:57533"/>
        <dbReference type="ChEBI" id="CHEBI:86021"/>
        <dbReference type="EC" id="2.5.1.60"/>
    </reaction>
</comment>
<name>A0AAW1HFY2_POPJA</name>
<evidence type="ECO:0000256" key="8">
    <source>
        <dbReference type="ARBA" id="ARBA00047658"/>
    </source>
</evidence>
<dbReference type="GO" id="GO:0005968">
    <property type="term" value="C:Rab-protein geranylgeranyltransferase complex"/>
    <property type="evidence" value="ECO:0007669"/>
    <property type="project" value="TreeGrafter"/>
</dbReference>
<evidence type="ECO:0000313" key="11">
    <source>
        <dbReference type="Proteomes" id="UP001458880"/>
    </source>
</evidence>
<evidence type="ECO:0000256" key="5">
    <source>
        <dbReference type="ARBA" id="ARBA00022679"/>
    </source>
</evidence>
<comment type="function">
    <text evidence="9">Catalyzes the transfer of a geranyl-geranyl moiety from geranyl-geranyl pyrophosphate to cysteines occuring in specific C-terminal amino acid sequences.</text>
</comment>
<reference evidence="10 11" key="1">
    <citation type="journal article" date="2024" name="BMC Genomics">
        <title>De novo assembly and annotation of Popillia japonica's genome with initial clues to its potential as an invasive pest.</title>
        <authorList>
            <person name="Cucini C."/>
            <person name="Boschi S."/>
            <person name="Funari R."/>
            <person name="Cardaioli E."/>
            <person name="Iannotti N."/>
            <person name="Marturano G."/>
            <person name="Paoli F."/>
            <person name="Bruttini M."/>
            <person name="Carapelli A."/>
            <person name="Frati F."/>
            <person name="Nardi F."/>
        </authorList>
    </citation>
    <scope>NUCLEOTIDE SEQUENCE [LARGE SCALE GENOMIC DNA]</scope>
    <source>
        <strain evidence="10">DMR45628</strain>
    </source>
</reference>
<dbReference type="EMBL" id="JASPKY010001213">
    <property type="protein sequence ID" value="KAK9675222.1"/>
    <property type="molecule type" value="Genomic_DNA"/>
</dbReference>
<dbReference type="GO" id="GO:0097354">
    <property type="term" value="P:prenylation"/>
    <property type="evidence" value="ECO:0007669"/>
    <property type="project" value="UniProtKB-UniRule"/>
</dbReference>
<dbReference type="SUPFAM" id="SSF48439">
    <property type="entry name" value="Protein prenylyltransferase"/>
    <property type="match status" value="1"/>
</dbReference>
<evidence type="ECO:0000256" key="9">
    <source>
        <dbReference type="RuleBase" id="RU367120"/>
    </source>
</evidence>
<organism evidence="10 11">
    <name type="scientific">Popillia japonica</name>
    <name type="common">Japanese beetle</name>
    <dbReference type="NCBI Taxonomy" id="7064"/>
    <lineage>
        <taxon>Eukaryota</taxon>
        <taxon>Metazoa</taxon>
        <taxon>Ecdysozoa</taxon>
        <taxon>Arthropoda</taxon>
        <taxon>Hexapoda</taxon>
        <taxon>Insecta</taxon>
        <taxon>Pterygota</taxon>
        <taxon>Neoptera</taxon>
        <taxon>Endopterygota</taxon>
        <taxon>Coleoptera</taxon>
        <taxon>Polyphaga</taxon>
        <taxon>Scarabaeiformia</taxon>
        <taxon>Scarabaeidae</taxon>
        <taxon>Rutelinae</taxon>
        <taxon>Popillia</taxon>
    </lineage>
</organism>
<dbReference type="GO" id="GO:0004663">
    <property type="term" value="F:Rab geranylgeranyltransferase activity"/>
    <property type="evidence" value="ECO:0007669"/>
    <property type="project" value="UniProtKB-UniRule"/>
</dbReference>
<protein>
    <recommendedName>
        <fullName evidence="3 9">Geranylgeranyl transferase type-2 subunit alpha</fullName>
        <ecNumber evidence="2 9">2.5.1.60</ecNumber>
    </recommendedName>
    <alternativeName>
        <fullName evidence="7 9">Geranylgeranyl transferase type II subunit alpha</fullName>
    </alternativeName>
</protein>
<dbReference type="InterPro" id="IPR002088">
    <property type="entry name" value="Prenyl_trans_a"/>
</dbReference>
<dbReference type="PANTHER" id="PTHR11129:SF2">
    <property type="entry name" value="GERANYLGERANYL TRANSFERASE TYPE-2 SUBUNIT ALPHA"/>
    <property type="match status" value="1"/>
</dbReference>
<evidence type="ECO:0000256" key="2">
    <source>
        <dbReference type="ARBA" id="ARBA00012656"/>
    </source>
</evidence>
<comment type="caution">
    <text evidence="10">The sequence shown here is derived from an EMBL/GenBank/DDBJ whole genome shotgun (WGS) entry which is preliminary data.</text>
</comment>
<dbReference type="EC" id="2.5.1.60" evidence="2 9"/>
<evidence type="ECO:0000256" key="4">
    <source>
        <dbReference type="ARBA" id="ARBA00022602"/>
    </source>
</evidence>
<evidence type="ECO:0000256" key="7">
    <source>
        <dbReference type="ARBA" id="ARBA00031267"/>
    </source>
</evidence>
<dbReference type="Proteomes" id="UP001458880">
    <property type="component" value="Unassembled WGS sequence"/>
</dbReference>
<keyword evidence="4 9" id="KW-0637">Prenyltransferase</keyword>
<dbReference type="Gene3D" id="1.25.40.120">
    <property type="entry name" value="Protein prenylyltransferase"/>
    <property type="match status" value="1"/>
</dbReference>
<dbReference type="AlphaFoldDB" id="A0AAW1HFY2"/>
<evidence type="ECO:0000256" key="3">
    <source>
        <dbReference type="ARBA" id="ARBA00014772"/>
    </source>
</evidence>
<evidence type="ECO:0000256" key="6">
    <source>
        <dbReference type="ARBA" id="ARBA00022737"/>
    </source>
</evidence>
<dbReference type="Pfam" id="PF01239">
    <property type="entry name" value="PPTA"/>
    <property type="match status" value="5"/>
</dbReference>
<proteinExistence type="inferred from homology"/>
<evidence type="ECO:0000256" key="1">
    <source>
        <dbReference type="ARBA" id="ARBA00006734"/>
    </source>
</evidence>